<gene>
    <name evidence="15" type="primary">polrmt</name>
</gene>
<dbReference type="PANTHER" id="PTHR10102">
    <property type="entry name" value="DNA-DIRECTED RNA POLYMERASE, MITOCHONDRIAL"/>
    <property type="match status" value="1"/>
</dbReference>
<dbReference type="InterPro" id="IPR043502">
    <property type="entry name" value="DNA/RNA_pol_sf"/>
</dbReference>
<keyword evidence="16" id="KW-1185">Reference proteome</keyword>
<dbReference type="InterPro" id="IPR046950">
    <property type="entry name" value="DNA-dir_Rpol_C_phage-type"/>
</dbReference>
<dbReference type="Gene3D" id="1.10.1320.10">
    <property type="entry name" value="DNA-directed RNA polymerase, N-terminal domain"/>
    <property type="match status" value="1"/>
</dbReference>
<dbReference type="PROSITE" id="PS00900">
    <property type="entry name" value="RNA_POL_PHAGE_1"/>
    <property type="match status" value="1"/>
</dbReference>
<dbReference type="GO" id="GO:0006390">
    <property type="term" value="P:mitochondrial transcription"/>
    <property type="evidence" value="ECO:0007669"/>
    <property type="project" value="TreeGrafter"/>
</dbReference>
<evidence type="ECO:0000256" key="2">
    <source>
        <dbReference type="ARBA" id="ARBA00009493"/>
    </source>
</evidence>
<dbReference type="Gene3D" id="1.10.150.20">
    <property type="entry name" value="5' to 3' exonuclease, C-terminal subdomain"/>
    <property type="match status" value="1"/>
</dbReference>
<dbReference type="InterPro" id="IPR029262">
    <property type="entry name" value="RPOL_N"/>
</dbReference>
<evidence type="ECO:0000256" key="4">
    <source>
        <dbReference type="ARBA" id="ARBA00022679"/>
    </source>
</evidence>
<dbReference type="Gene3D" id="1.10.287.280">
    <property type="match status" value="1"/>
</dbReference>
<dbReference type="Pfam" id="PF14700">
    <property type="entry name" value="RPOL_N"/>
    <property type="match status" value="1"/>
</dbReference>
<dbReference type="Ensembl" id="ENSCLMT00005000659.1">
    <property type="protein sequence ID" value="ENSCLMP00005000635.1"/>
    <property type="gene ID" value="ENSCLMG00005000389.1"/>
</dbReference>
<evidence type="ECO:0000256" key="1">
    <source>
        <dbReference type="ARBA" id="ARBA00004173"/>
    </source>
</evidence>
<comment type="catalytic activity">
    <reaction evidence="9 13">
        <text>RNA(n) + a ribonucleoside 5'-triphosphate = RNA(n+1) + diphosphate</text>
        <dbReference type="Rhea" id="RHEA:21248"/>
        <dbReference type="Rhea" id="RHEA-COMP:14527"/>
        <dbReference type="Rhea" id="RHEA-COMP:17342"/>
        <dbReference type="ChEBI" id="CHEBI:33019"/>
        <dbReference type="ChEBI" id="CHEBI:61557"/>
        <dbReference type="ChEBI" id="CHEBI:140395"/>
        <dbReference type="EC" id="2.7.7.6"/>
    </reaction>
</comment>
<comment type="subcellular location">
    <subcellularLocation>
        <location evidence="1">Mitochondrion</location>
    </subcellularLocation>
</comment>
<dbReference type="SMART" id="SM01311">
    <property type="entry name" value="RPOL_N"/>
    <property type="match status" value="1"/>
</dbReference>
<comment type="subunit">
    <text evidence="11">Homodimer. Component of the mitochondrial transcription initiation complex, composed at least of TFB2M, TFAM and POLRMT. In this complex TFAM recruits POLRMT to the promoter whereas TFB2M induces structural changes in POLRMT to enable promoter opening and trapping of the DNA non-template strand. Upon metabolic stress, forms a complex composed of FOXO3, SIRT3 and mitochondrial RNA polymerase POLRMT; the complex is recruited to mtDNA in a SIRT3-dependent manner. Also forms a complex composed of FOXO3, SIRT3, TFAM and POLRMT. Interacts with TFB1M and TFB2M, leading to the stimulation of transcription. Interacts with TEFM. Interacts with MTRES1.</text>
</comment>
<dbReference type="Pfam" id="PF00940">
    <property type="entry name" value="RNA_pol"/>
    <property type="match status" value="1"/>
</dbReference>
<protein>
    <recommendedName>
        <fullName evidence="13">DNA-directed RNA polymerase</fullName>
        <ecNumber evidence="13">2.7.7.6</ecNumber>
    </recommendedName>
</protein>
<sequence>MSLLRVCAFAKRLSRRSLFDKCAARASLADRCQLRVPTRDGAVRRISETHLQLQRRNVSFVIPKRDDAKKRGLEQSQLLDVLEARIQQLRSDIVLDVRHAKVKFLKAPSLGRGVLSEAAAVGQEQLSQQVSRWTSSSNPLLLLQEDVEAAACGDIQLSIRSYLEACVFAGDVERAQRFLLSQHRVMSRRKHLNTGVYNIMMRVWAKKGTLNQIGRIFSLLEEASLKPNLGSYCTALECMGRNPNCSPNVITRCLSQMKEYGLSVDDLFSRCVFRQDERDMVLKAVHVVQPDYRPRLKAEATPWSSSLVHDFYTQRSDHQYPKLDFTQEELQERFNLQLSMEQACTATINSVEAAKPVTEHMARMRELLADQRAKWQKILLQALRESKMILSNTNSKDYRLNLYPYLCVLGDKEYVDIMIQSVANLPPSGESLKILARELGNRVYTKYSVRQKHQSQMVEKLRNIYNSYTDLLAKDTKEYSVLPSEHWCKLELDQTSGPSLQGGETHWPYIVSLELGTYMVELMVKNLKINSDTLNSAFERKSIPILYHMYTFRSTRQVGFIKPHPILTQMQQDAMETELTFDSFVIPMLCPPVPWTSVKFGAYLLTPTKLMRTVEGATQHEVLLEKCQNLLPVLDSLNQLGNCAWRVNKPLLDIIISIFNDRGCDKLDIPPPLSEAPKIPHFTAHDPAYTASEKAHMKREVINAKKKCNEMHSLRMDALYKLSIANHMRDEIFWFPHNMDFRGRTYPCPPYFNHLGSDVTRAVLLFAEGKPLGPKGLDWLKIHLVNLTGLKKRSSLEGRLEYANAIMEDVLDSADDPLDGKKWWTNADEPWQALACCMEIANAVRSPDPTRFISHFPVHQDGSCNGLQHYAALGRDVIGATSVNLLPCDEPQDVYSGVAQQVEEFRARDAQSGMKIAQVLEGYISRKVVKQTVMTVVYGVTRFGGRLQIEKRLKEIDEFPKEHVWDASHYLVRMVFSGLKEMFTGTREIQDWLTESARLISKSGHTVQWVTPLGLPIIQPYHRTRNQVLKSTMQHINLQISHDARERPDTVKQKNAFPPNFIHSLDSTHMMLTALHCYSAGLTFVSVHDCFWTHALTVDTMNKVCREQFVALHSQPILQELSNYLLQKYCTGFP</sequence>
<dbReference type="GO" id="GO:0001018">
    <property type="term" value="F:mitochondrial promoter sequence-specific DNA binding"/>
    <property type="evidence" value="ECO:0007669"/>
    <property type="project" value="TreeGrafter"/>
</dbReference>
<dbReference type="InterPro" id="IPR011990">
    <property type="entry name" value="TPR-like_helical_dom_sf"/>
</dbReference>
<feature type="domain" description="DNA-directed RNA polymerase N-terminal" evidence="14">
    <location>
        <begin position="335"/>
        <end position="642"/>
    </location>
</feature>
<dbReference type="FunFam" id="1.10.287.280:FF:000001">
    <property type="entry name" value="DNA-directed RNA polymerase"/>
    <property type="match status" value="1"/>
</dbReference>
<evidence type="ECO:0000313" key="15">
    <source>
        <dbReference type="Ensembl" id="ENSCLMP00005000635.1"/>
    </source>
</evidence>
<dbReference type="Proteomes" id="UP000694565">
    <property type="component" value="Unplaced"/>
</dbReference>
<comment type="function">
    <text evidence="13">DNA-dependent RNA polymerase catalyzes the transcription of DNA into RNA using the four ribonucleoside triphosphates as substrates.</text>
</comment>
<proteinExistence type="inferred from homology"/>
<organism evidence="15 16">
    <name type="scientific">Cyclopterus lumpus</name>
    <name type="common">Lumpsucker</name>
    <dbReference type="NCBI Taxonomy" id="8103"/>
    <lineage>
        <taxon>Eukaryota</taxon>
        <taxon>Metazoa</taxon>
        <taxon>Chordata</taxon>
        <taxon>Craniata</taxon>
        <taxon>Vertebrata</taxon>
        <taxon>Euteleostomi</taxon>
        <taxon>Actinopterygii</taxon>
        <taxon>Neopterygii</taxon>
        <taxon>Teleostei</taxon>
        <taxon>Neoteleostei</taxon>
        <taxon>Acanthomorphata</taxon>
        <taxon>Eupercaria</taxon>
        <taxon>Perciformes</taxon>
        <taxon>Cottioidei</taxon>
        <taxon>Cottales</taxon>
        <taxon>Cyclopteridae</taxon>
        <taxon>Cyclopterus</taxon>
    </lineage>
</organism>
<evidence type="ECO:0000256" key="7">
    <source>
        <dbReference type="ARBA" id="ARBA00023128"/>
    </source>
</evidence>
<dbReference type="FunFam" id="1.10.150.20:FF:000031">
    <property type="entry name" value="DNA-directed RNA polymerase"/>
    <property type="match status" value="1"/>
</dbReference>
<keyword evidence="5 13" id="KW-0548">Nucleotidyltransferase</keyword>
<dbReference type="GeneTree" id="ENSGT00390000008060"/>
<evidence type="ECO:0000256" key="11">
    <source>
        <dbReference type="ARBA" id="ARBA00063316"/>
    </source>
</evidence>
<evidence type="ECO:0000259" key="14">
    <source>
        <dbReference type="SMART" id="SM01311"/>
    </source>
</evidence>
<dbReference type="PROSITE" id="PS00489">
    <property type="entry name" value="RNA_POL_PHAGE_2"/>
    <property type="match status" value="1"/>
</dbReference>
<keyword evidence="8 13" id="KW-0804">Transcription</keyword>
<keyword evidence="3 13" id="KW-0240">DNA-directed RNA polymerase</keyword>
<keyword evidence="4 13" id="KW-0808">Transferase</keyword>
<reference evidence="15" key="1">
    <citation type="submission" date="2025-08" db="UniProtKB">
        <authorList>
            <consortium name="Ensembl"/>
        </authorList>
    </citation>
    <scope>IDENTIFICATION</scope>
</reference>
<dbReference type="InterPro" id="IPR002885">
    <property type="entry name" value="PPR_rpt"/>
</dbReference>
<dbReference type="EC" id="2.7.7.6" evidence="13"/>
<evidence type="ECO:0000256" key="5">
    <source>
        <dbReference type="ARBA" id="ARBA00022695"/>
    </source>
</evidence>
<dbReference type="InterPro" id="IPR002092">
    <property type="entry name" value="DNA-dir_Rpol_phage-type"/>
</dbReference>
<dbReference type="SUPFAM" id="SSF56672">
    <property type="entry name" value="DNA/RNA polymerases"/>
    <property type="match status" value="1"/>
</dbReference>
<keyword evidence="7" id="KW-0496">Mitochondrion</keyword>
<dbReference type="InterPro" id="IPR037159">
    <property type="entry name" value="RNA_POL_N_sf"/>
</dbReference>
<keyword evidence="6" id="KW-0809">Transit peptide</keyword>
<name>A0A8C2WFH3_CYCLU</name>
<evidence type="ECO:0000256" key="8">
    <source>
        <dbReference type="ARBA" id="ARBA00023163"/>
    </source>
</evidence>
<evidence type="ECO:0000313" key="16">
    <source>
        <dbReference type="Proteomes" id="UP000694565"/>
    </source>
</evidence>
<comment type="similarity">
    <text evidence="2 13">Belongs to the phage and mitochondrial RNA polymerase family.</text>
</comment>
<dbReference type="GO" id="GO:0003899">
    <property type="term" value="F:DNA-directed RNA polymerase activity"/>
    <property type="evidence" value="ECO:0007669"/>
    <property type="project" value="UniProtKB-EC"/>
</dbReference>
<evidence type="ECO:0000256" key="6">
    <source>
        <dbReference type="ARBA" id="ARBA00022946"/>
    </source>
</evidence>
<feature type="repeat" description="PPR" evidence="12">
    <location>
        <begin position="193"/>
        <end position="227"/>
    </location>
</feature>
<dbReference type="PROSITE" id="PS51375">
    <property type="entry name" value="PPR"/>
    <property type="match status" value="1"/>
</dbReference>
<evidence type="ECO:0000256" key="3">
    <source>
        <dbReference type="ARBA" id="ARBA00022478"/>
    </source>
</evidence>
<dbReference type="GO" id="GO:0034245">
    <property type="term" value="C:mitochondrial DNA-directed RNA polymerase complex"/>
    <property type="evidence" value="ECO:0007669"/>
    <property type="project" value="TreeGrafter"/>
</dbReference>
<evidence type="ECO:0000256" key="10">
    <source>
        <dbReference type="ARBA" id="ARBA00057821"/>
    </source>
</evidence>
<dbReference type="Gene3D" id="1.25.40.10">
    <property type="entry name" value="Tetratricopeptide repeat domain"/>
    <property type="match status" value="1"/>
</dbReference>
<accession>A0A8C2WFH3</accession>
<evidence type="ECO:0000256" key="12">
    <source>
        <dbReference type="PROSITE-ProRule" id="PRU00708"/>
    </source>
</evidence>
<comment type="function">
    <text evidence="10">DNA-dependent RNA polymerase catalyzes the transcription of mitochondrial DNA into RNA using the four ribonucleoside triphosphates as substrates. Component of the mitochondrial transcription initiation complex, composed at least of TFB2M, TFAM and POLRMT that is required for basal transcription of mitochondrial DNA. In this complex, TFAM recruits POLRMT to a specific promoter whereas TFB2M induces structural changes in POLRMT to enable promoter opening and trapping of the DNA non-template strand. Has DNA primase activity. Catalyzes the synthesis of short RNA primers that are necessary for the initiation of lagging-strand DNA synthesis from the origin of light-strand DNA replication (OriL).</text>
</comment>
<dbReference type="PANTHER" id="PTHR10102:SF0">
    <property type="entry name" value="DNA-DIRECTED RNA POLYMERASE, MITOCHONDRIAL"/>
    <property type="match status" value="1"/>
</dbReference>
<reference evidence="15" key="2">
    <citation type="submission" date="2025-09" db="UniProtKB">
        <authorList>
            <consortium name="Ensembl"/>
        </authorList>
    </citation>
    <scope>IDENTIFICATION</scope>
</reference>
<dbReference type="AlphaFoldDB" id="A0A8C2WFH3"/>
<evidence type="ECO:0000256" key="13">
    <source>
        <dbReference type="RuleBase" id="RU003805"/>
    </source>
</evidence>
<dbReference type="FunFam" id="1.10.1320.10:FF:000002">
    <property type="entry name" value="DNA-directed RNA polymerase"/>
    <property type="match status" value="1"/>
</dbReference>
<evidence type="ECO:0000256" key="9">
    <source>
        <dbReference type="ARBA" id="ARBA00048552"/>
    </source>
</evidence>